<keyword evidence="4" id="KW-1185">Reference proteome</keyword>
<evidence type="ECO:0000313" key="4">
    <source>
        <dbReference type="Proteomes" id="UP000622552"/>
    </source>
</evidence>
<protein>
    <submittedName>
        <fullName evidence="3">Energy-converting hydrogenase Eha subunit F</fullName>
    </submittedName>
</protein>
<feature type="transmembrane region" description="Helical" evidence="2">
    <location>
        <begin position="30"/>
        <end position="49"/>
    </location>
</feature>
<dbReference type="Proteomes" id="UP000622552">
    <property type="component" value="Unassembled WGS sequence"/>
</dbReference>
<gene>
    <name evidence="3" type="ORF">IW245_005308</name>
</gene>
<evidence type="ECO:0000256" key="2">
    <source>
        <dbReference type="SAM" id="Phobius"/>
    </source>
</evidence>
<dbReference type="AlphaFoldDB" id="A0A8J7KLA7"/>
<evidence type="ECO:0000256" key="1">
    <source>
        <dbReference type="SAM" id="MobiDB-lite"/>
    </source>
</evidence>
<proteinExistence type="predicted"/>
<organism evidence="3 4">
    <name type="scientific">Longispora fulva</name>
    <dbReference type="NCBI Taxonomy" id="619741"/>
    <lineage>
        <taxon>Bacteria</taxon>
        <taxon>Bacillati</taxon>
        <taxon>Actinomycetota</taxon>
        <taxon>Actinomycetes</taxon>
        <taxon>Micromonosporales</taxon>
        <taxon>Micromonosporaceae</taxon>
        <taxon>Longispora</taxon>
    </lineage>
</organism>
<keyword evidence="2" id="KW-1133">Transmembrane helix</keyword>
<keyword evidence="2" id="KW-0472">Membrane</keyword>
<evidence type="ECO:0000313" key="3">
    <source>
        <dbReference type="EMBL" id="MBG6139114.1"/>
    </source>
</evidence>
<accession>A0A8J7KLA7</accession>
<dbReference type="EMBL" id="JADOUF010000001">
    <property type="protein sequence ID" value="MBG6139114.1"/>
    <property type="molecule type" value="Genomic_DNA"/>
</dbReference>
<reference evidence="3" key="1">
    <citation type="submission" date="2020-11" db="EMBL/GenBank/DDBJ databases">
        <title>Sequencing the genomes of 1000 actinobacteria strains.</title>
        <authorList>
            <person name="Klenk H.-P."/>
        </authorList>
    </citation>
    <scope>NUCLEOTIDE SEQUENCE</scope>
    <source>
        <strain evidence="3">DSM 45356</strain>
    </source>
</reference>
<comment type="caution">
    <text evidence="3">The sequence shown here is derived from an EMBL/GenBank/DDBJ whole genome shotgun (WGS) entry which is preliminary data.</text>
</comment>
<feature type="compositionally biased region" description="Gly residues" evidence="1">
    <location>
        <begin position="69"/>
        <end position="104"/>
    </location>
</feature>
<keyword evidence="2" id="KW-0812">Transmembrane</keyword>
<name>A0A8J7KLA7_9ACTN</name>
<sequence>MNKVAMVNDVEAQLADALARQRRSWRLPRSTAILLGIVLVVAGFVGGAYTTRQVLTPTPAATNPQQQFPGGGNFQGGFNRGGNGGTGGAGTGGTGGQPAGGGTR</sequence>
<feature type="region of interest" description="Disordered" evidence="1">
    <location>
        <begin position="58"/>
        <end position="104"/>
    </location>
</feature>